<proteinExistence type="inferred from homology"/>
<dbReference type="RefSeq" id="WP_083705153.1">
    <property type="nucleotide sequence ID" value="NZ_LT671858.1"/>
</dbReference>
<dbReference type="InterPro" id="IPR014436">
    <property type="entry name" value="Extradiol_dOase_DODA"/>
</dbReference>
<dbReference type="PANTHER" id="PTHR30096">
    <property type="entry name" value="4,5-DOPA DIOXYGENASE EXTRADIOL-LIKE PROTEIN"/>
    <property type="match status" value="1"/>
</dbReference>
<evidence type="ECO:0000313" key="7">
    <source>
        <dbReference type="EMBL" id="SIM32055.1"/>
    </source>
</evidence>
<reference evidence="8" key="2">
    <citation type="submission" date="2016-06" db="EMBL/GenBank/DDBJ databases">
        <authorList>
            <person name="Olsen C.W."/>
            <person name="Carey S."/>
            <person name="Hinshaw L."/>
            <person name="Karasin A.I."/>
        </authorList>
    </citation>
    <scope>NUCLEOTIDE SEQUENCE [LARGE SCALE GENOMIC DNA]</scope>
    <source>
        <strain evidence="8">PM4</strain>
    </source>
</reference>
<dbReference type="STRING" id="1673428.CPM_0084"/>
<sequence length="262" mass="28983">MISSVCFLPNTPTLIGDLGVKNDKTLSALRSLGDEIRDTTDAVIIMSPHFQTSGSFGIVSSPRLKQIYDFYGFPSDFYEIKYEPPGDPDLAKEIMKLGSENSIRIGQVTNWGLDHGAWSPLFHIFRDSDVPVVPLSICPEIGPQAHVLLGKLMRSQSIKKNICVLSTGSLIHRLDLFQRGNQETPPAAVEYLNLCISAFNEGNWEKIWNAPPDIVRAASPEGHNLPLRFIQGAVGEKFKSRVLSNEIEFNAASLTTVIFKNL</sequence>
<dbReference type="PANTHER" id="PTHR30096:SF0">
    <property type="entry name" value="4,5-DOPA DIOXYGENASE EXTRADIOL-LIKE PROTEIN"/>
    <property type="match status" value="1"/>
</dbReference>
<dbReference type="Proteomes" id="UP000187822">
    <property type="component" value="Chromosome I"/>
</dbReference>
<reference evidence="9" key="3">
    <citation type="submission" date="2016-06" db="EMBL/GenBank/DDBJ databases">
        <authorList>
            <person name="Toshchakov V.S."/>
        </authorList>
    </citation>
    <scope>NUCLEOTIDE SEQUENCE [LARGE SCALE GENOMIC DNA]</scope>
    <source>
        <strain>PM4 (JCM 30641</strain>
        <strain evidence="9">\VKM B-2940)</strain>
    </source>
</reference>
<feature type="domain" description="Extradiol ring-cleavage dioxygenase class III enzyme subunit B" evidence="6">
    <location>
        <begin position="24"/>
        <end position="246"/>
    </location>
</feature>
<dbReference type="GeneID" id="41587423"/>
<evidence type="ECO:0000256" key="2">
    <source>
        <dbReference type="ARBA" id="ARBA00007581"/>
    </source>
</evidence>
<accession>A0A1N5S7S1</accession>
<dbReference type="Proteomes" id="UP000195607">
    <property type="component" value="Chromosome I"/>
</dbReference>
<dbReference type="GO" id="GO:0016702">
    <property type="term" value="F:oxidoreductase activity, acting on single donors with incorporation of molecular oxygen, incorporation of two atoms of oxygen"/>
    <property type="evidence" value="ECO:0007669"/>
    <property type="project" value="UniProtKB-ARBA"/>
</dbReference>
<dbReference type="SUPFAM" id="SSF53213">
    <property type="entry name" value="LigB-like"/>
    <property type="match status" value="1"/>
</dbReference>
<comment type="similarity">
    <text evidence="2">Belongs to the DODA-type extradiol aromatic ring-opening dioxygenase family.</text>
</comment>
<dbReference type="InterPro" id="IPR004183">
    <property type="entry name" value="Xdiol_dOase_suB"/>
</dbReference>
<evidence type="ECO:0000313" key="10">
    <source>
        <dbReference type="Proteomes" id="UP000195607"/>
    </source>
</evidence>
<protein>
    <submittedName>
        <fullName evidence="7">Extradiol ring-cleavage dioxygenase III subunit B</fullName>
    </submittedName>
</protein>
<dbReference type="AlphaFoldDB" id="A0A1N5S7S1"/>
<dbReference type="KEGG" id="cdiv:CPM_0084"/>
<keyword evidence="3" id="KW-0479">Metal-binding</keyword>
<evidence type="ECO:0000256" key="4">
    <source>
        <dbReference type="ARBA" id="ARBA00022833"/>
    </source>
</evidence>
<dbReference type="GO" id="GO:0008198">
    <property type="term" value="F:ferrous iron binding"/>
    <property type="evidence" value="ECO:0007669"/>
    <property type="project" value="InterPro"/>
</dbReference>
<evidence type="ECO:0000256" key="3">
    <source>
        <dbReference type="ARBA" id="ARBA00022723"/>
    </source>
</evidence>
<dbReference type="GO" id="GO:0008270">
    <property type="term" value="F:zinc ion binding"/>
    <property type="evidence" value="ECO:0007669"/>
    <property type="project" value="InterPro"/>
</dbReference>
<keyword evidence="5" id="KW-0560">Oxidoreductase</keyword>
<evidence type="ECO:0000256" key="5">
    <source>
        <dbReference type="ARBA" id="ARBA00023002"/>
    </source>
</evidence>
<dbReference type="PIRSF" id="PIRSF006157">
    <property type="entry name" value="Doxgns_DODA"/>
    <property type="match status" value="1"/>
</dbReference>
<evidence type="ECO:0000256" key="1">
    <source>
        <dbReference type="ARBA" id="ARBA00001947"/>
    </source>
</evidence>
<reference evidence="7 10" key="1">
    <citation type="submission" date="2016-04" db="EMBL/GenBank/DDBJ databases">
        <authorList>
            <person name="Evans L.H."/>
            <person name="Alamgir A."/>
            <person name="Owens N."/>
            <person name="Weber N.D."/>
            <person name="Virtaneva K."/>
            <person name="Barbian K."/>
            <person name="Babar A."/>
            <person name="Rosenke K."/>
        </authorList>
    </citation>
    <scope>NUCLEOTIDE SEQUENCE [LARGE SCALE GENOMIC DNA]</scope>
    <source>
        <strain evidence="7">S5</strain>
        <strain evidence="10">S5(T) (JCM 30642 \VKM B-2941)</strain>
    </source>
</reference>
<dbReference type="EMBL" id="LT719092">
    <property type="protein sequence ID" value="SJK83981.1"/>
    <property type="molecule type" value="Genomic_DNA"/>
</dbReference>
<comment type="cofactor">
    <cofactor evidence="1">
        <name>Zn(2+)</name>
        <dbReference type="ChEBI" id="CHEBI:29105"/>
    </cofactor>
</comment>
<name>A0A1N5S7S1_9ARCH</name>
<gene>
    <name evidence="8" type="ORF">CPM_0084</name>
    <name evidence="7" type="ORF">CSP5_0115</name>
</gene>
<dbReference type="Gene3D" id="3.40.830.10">
    <property type="entry name" value="LigB-like"/>
    <property type="match status" value="1"/>
</dbReference>
<dbReference type="Pfam" id="PF02900">
    <property type="entry name" value="LigB"/>
    <property type="match status" value="1"/>
</dbReference>
<keyword evidence="7" id="KW-0223">Dioxygenase</keyword>
<organism evidence="7 10">
    <name type="scientific">Cuniculiplasma divulgatum</name>
    <dbReference type="NCBI Taxonomy" id="1673428"/>
    <lineage>
        <taxon>Archaea</taxon>
        <taxon>Methanobacteriati</taxon>
        <taxon>Thermoplasmatota</taxon>
        <taxon>Thermoplasmata</taxon>
        <taxon>Thermoplasmatales</taxon>
        <taxon>Cuniculiplasmataceae</taxon>
        <taxon>Cuniculiplasma</taxon>
    </lineage>
</organism>
<dbReference type="EMBL" id="LT671858">
    <property type="protein sequence ID" value="SIM32055.1"/>
    <property type="molecule type" value="Genomic_DNA"/>
</dbReference>
<evidence type="ECO:0000259" key="6">
    <source>
        <dbReference type="Pfam" id="PF02900"/>
    </source>
</evidence>
<keyword evidence="9" id="KW-1185">Reference proteome</keyword>
<evidence type="ECO:0000313" key="9">
    <source>
        <dbReference type="Proteomes" id="UP000187822"/>
    </source>
</evidence>
<dbReference type="CDD" id="cd07363">
    <property type="entry name" value="45_DOPA_Dioxygenase"/>
    <property type="match status" value="1"/>
</dbReference>
<keyword evidence="4" id="KW-0862">Zinc</keyword>
<evidence type="ECO:0000313" key="8">
    <source>
        <dbReference type="EMBL" id="SJK83981.1"/>
    </source>
</evidence>